<dbReference type="AlphaFoldDB" id="A0A7J0E912"/>
<evidence type="ECO:0000259" key="10">
    <source>
        <dbReference type="Pfam" id="PF14416"/>
    </source>
</evidence>
<reference evidence="11 12" key="1">
    <citation type="submission" date="2019-07" db="EMBL/GenBank/DDBJ databases">
        <title>De Novo Assembly of kiwifruit Actinidia rufa.</title>
        <authorList>
            <person name="Sugita-Konishi S."/>
            <person name="Sato K."/>
            <person name="Mori E."/>
            <person name="Abe Y."/>
            <person name="Kisaki G."/>
            <person name="Hamano K."/>
            <person name="Suezawa K."/>
            <person name="Otani M."/>
            <person name="Fukuda T."/>
            <person name="Manabe T."/>
            <person name="Gomi K."/>
            <person name="Tabuchi M."/>
            <person name="Akimitsu K."/>
            <person name="Kataoka I."/>
        </authorList>
    </citation>
    <scope>NUCLEOTIDE SEQUENCE [LARGE SCALE GENOMIC DNA]</scope>
    <source>
        <strain evidence="12">cv. Fuchu</strain>
    </source>
</reference>
<comment type="similarity">
    <text evidence="2">Belongs to the PC-esterase family. TBL subfamily.</text>
</comment>
<comment type="caution">
    <text evidence="11">The sequence shown here is derived from an EMBL/GenBank/DDBJ whole genome shotgun (WGS) entry which is preliminary data.</text>
</comment>
<evidence type="ECO:0000259" key="9">
    <source>
        <dbReference type="Pfam" id="PF13839"/>
    </source>
</evidence>
<dbReference type="EMBL" id="BJWL01000002">
    <property type="protein sequence ID" value="GFY82890.1"/>
    <property type="molecule type" value="Genomic_DNA"/>
</dbReference>
<feature type="domain" description="Trichome birefringence-like C-terminal" evidence="9">
    <location>
        <begin position="349"/>
        <end position="637"/>
    </location>
</feature>
<evidence type="ECO:0000256" key="5">
    <source>
        <dbReference type="ARBA" id="ARBA00022989"/>
    </source>
</evidence>
<feature type="compositionally biased region" description="Low complexity" evidence="7">
    <location>
        <begin position="252"/>
        <end position="263"/>
    </location>
</feature>
<evidence type="ECO:0000256" key="3">
    <source>
        <dbReference type="ARBA" id="ARBA00022692"/>
    </source>
</evidence>
<gene>
    <name evidence="11" type="ORF">Acr_02g0011300</name>
</gene>
<evidence type="ECO:0000313" key="11">
    <source>
        <dbReference type="EMBL" id="GFY82890.1"/>
    </source>
</evidence>
<sequence>MKLQANELPLIKNQNRRKTSKIAPLIVLALVLLAIIPIYYPFLSYPTKNSSQPSSSSQISLCVDDLLSENGRCFNKEVEKSTADSDQDEAATTPHGGDVEETPVVSDQDEATTTPRGGDQEEMPFVNDQDEATTSTPRGGYVEEMPVVSDQDKEATNPRGGYVEESPVSNHDKDGDTRGVIEDNKLVISNERDEDTKPITRDGNLVILNGKGEETNPALSNRDVVAAAHPRGGGDELPIGDSLTVDSHRDSATTTSSSRHSATPDGHAKAAHKRRDVEKSPATPIKRESLVSTTKGCDIFSGEWVPNPEGPYYTNTTCWAIQEHQNCMHFGRPDTQYLKWRWKPEGCELPIFDPFQFLELVRGKSMAFVGDSVARNHMQSLICLLSRVEEPVDVSEVPYESQFKRYEYQEHNFTIEIFWSPYLVRTTQPNPTGAGLSRPFNLFLDEFDEKWTTKIEPFDYVIISAGHWFFRPTMFYVEGRTVGCLYCPESNINHLTSYFSYRRAFRTAFRAINSLENYKGITFLRTFAPSHFEGGYWDKGGDCVRKKPFKKSEARMEGYNLEFYKIQMDEVKIAQRTGRRKGLKYRLFDITQAMLLRPDGHPSKYGHWPQTNVSLANDCVHWCLPGPIDAWNDFLLELLKRVEEK</sequence>
<evidence type="ECO:0000256" key="8">
    <source>
        <dbReference type="SAM" id="Phobius"/>
    </source>
</evidence>
<keyword evidence="6 8" id="KW-0472">Membrane</keyword>
<feature type="region of interest" description="Disordered" evidence="7">
    <location>
        <begin position="228"/>
        <end position="285"/>
    </location>
</feature>
<evidence type="ECO:0000313" key="12">
    <source>
        <dbReference type="Proteomes" id="UP000585474"/>
    </source>
</evidence>
<evidence type="ECO:0000256" key="4">
    <source>
        <dbReference type="ARBA" id="ARBA00022968"/>
    </source>
</evidence>
<dbReference type="InterPro" id="IPR025846">
    <property type="entry name" value="TBL_N"/>
</dbReference>
<dbReference type="Pfam" id="PF13839">
    <property type="entry name" value="PC-Esterase"/>
    <property type="match status" value="1"/>
</dbReference>
<evidence type="ECO:0000256" key="1">
    <source>
        <dbReference type="ARBA" id="ARBA00004167"/>
    </source>
</evidence>
<keyword evidence="12" id="KW-1185">Reference proteome</keyword>
<dbReference type="PANTHER" id="PTHR32285:SF247">
    <property type="entry name" value="PROTEIN TRICHOME BIREFRINGENCE-LIKE 19"/>
    <property type="match status" value="1"/>
</dbReference>
<comment type="subcellular location">
    <subcellularLocation>
        <location evidence="1">Membrane</location>
        <topology evidence="1">Single-pass membrane protein</topology>
    </subcellularLocation>
</comment>
<feature type="domain" description="Trichome birefringence-like N-terminal" evidence="10">
    <location>
        <begin position="296"/>
        <end position="348"/>
    </location>
</feature>
<protein>
    <submittedName>
        <fullName evidence="11">Similar to TRICHOME BIREFRINGENCE-LIKE 19</fullName>
    </submittedName>
</protein>
<dbReference type="GO" id="GO:0016020">
    <property type="term" value="C:membrane"/>
    <property type="evidence" value="ECO:0007669"/>
    <property type="project" value="UniProtKB-SubCell"/>
</dbReference>
<dbReference type="InterPro" id="IPR029962">
    <property type="entry name" value="TBL"/>
</dbReference>
<dbReference type="Proteomes" id="UP000585474">
    <property type="component" value="Unassembled WGS sequence"/>
</dbReference>
<evidence type="ECO:0000256" key="7">
    <source>
        <dbReference type="SAM" id="MobiDB-lite"/>
    </source>
</evidence>
<feature type="region of interest" description="Disordered" evidence="7">
    <location>
        <begin position="77"/>
        <end position="178"/>
    </location>
</feature>
<dbReference type="GO" id="GO:0005794">
    <property type="term" value="C:Golgi apparatus"/>
    <property type="evidence" value="ECO:0007669"/>
    <property type="project" value="TreeGrafter"/>
</dbReference>
<dbReference type="PANTHER" id="PTHR32285">
    <property type="entry name" value="PROTEIN TRICHOME BIREFRINGENCE-LIKE 9-RELATED"/>
    <property type="match status" value="1"/>
</dbReference>
<dbReference type="OrthoDB" id="630188at2759"/>
<evidence type="ECO:0000256" key="6">
    <source>
        <dbReference type="ARBA" id="ARBA00023136"/>
    </source>
</evidence>
<keyword evidence="3 8" id="KW-0812">Transmembrane</keyword>
<dbReference type="Pfam" id="PF14416">
    <property type="entry name" value="PMR5N"/>
    <property type="match status" value="1"/>
</dbReference>
<name>A0A7J0E912_9ERIC</name>
<accession>A0A7J0E912</accession>
<organism evidence="11 12">
    <name type="scientific">Actinidia rufa</name>
    <dbReference type="NCBI Taxonomy" id="165716"/>
    <lineage>
        <taxon>Eukaryota</taxon>
        <taxon>Viridiplantae</taxon>
        <taxon>Streptophyta</taxon>
        <taxon>Embryophyta</taxon>
        <taxon>Tracheophyta</taxon>
        <taxon>Spermatophyta</taxon>
        <taxon>Magnoliopsida</taxon>
        <taxon>eudicotyledons</taxon>
        <taxon>Gunneridae</taxon>
        <taxon>Pentapetalae</taxon>
        <taxon>asterids</taxon>
        <taxon>Ericales</taxon>
        <taxon>Actinidiaceae</taxon>
        <taxon>Actinidia</taxon>
    </lineage>
</organism>
<keyword evidence="5 8" id="KW-1133">Transmembrane helix</keyword>
<feature type="transmembrane region" description="Helical" evidence="8">
    <location>
        <begin position="21"/>
        <end position="42"/>
    </location>
</feature>
<keyword evidence="4" id="KW-0735">Signal-anchor</keyword>
<evidence type="ECO:0000256" key="2">
    <source>
        <dbReference type="ARBA" id="ARBA00007727"/>
    </source>
</evidence>
<dbReference type="GO" id="GO:0016413">
    <property type="term" value="F:O-acetyltransferase activity"/>
    <property type="evidence" value="ECO:0007669"/>
    <property type="project" value="InterPro"/>
</dbReference>
<proteinExistence type="inferred from homology"/>
<feature type="compositionally biased region" description="Basic and acidic residues" evidence="7">
    <location>
        <begin position="275"/>
        <end position="285"/>
    </location>
</feature>
<dbReference type="InterPro" id="IPR026057">
    <property type="entry name" value="TBL_C"/>
</dbReference>